<dbReference type="SUPFAM" id="SSF51735">
    <property type="entry name" value="NAD(P)-binding Rossmann-fold domains"/>
    <property type="match status" value="1"/>
</dbReference>
<dbReference type="Proteomes" id="UP000051249">
    <property type="component" value="Unassembled WGS sequence"/>
</dbReference>
<reference evidence="3 4" key="1">
    <citation type="journal article" date="2015" name="Genome Announc.">
        <title>Expanding the biotechnology potential of lactobacilli through comparative genomics of 213 strains and associated genera.</title>
        <authorList>
            <person name="Sun Z."/>
            <person name="Harris H.M."/>
            <person name="McCann A."/>
            <person name="Guo C."/>
            <person name="Argimon S."/>
            <person name="Zhang W."/>
            <person name="Yang X."/>
            <person name="Jeffery I.B."/>
            <person name="Cooney J.C."/>
            <person name="Kagawa T.F."/>
            <person name="Liu W."/>
            <person name="Song Y."/>
            <person name="Salvetti E."/>
            <person name="Wrobel A."/>
            <person name="Rasinkangas P."/>
            <person name="Parkhill J."/>
            <person name="Rea M.C."/>
            <person name="O'Sullivan O."/>
            <person name="Ritari J."/>
            <person name="Douillard F.P."/>
            <person name="Paul Ross R."/>
            <person name="Yang R."/>
            <person name="Briner A.E."/>
            <person name="Felis G.E."/>
            <person name="de Vos W.M."/>
            <person name="Barrangou R."/>
            <person name="Klaenhammer T.R."/>
            <person name="Caufield P.W."/>
            <person name="Cui Y."/>
            <person name="Zhang H."/>
            <person name="O'Toole P.W."/>
        </authorList>
    </citation>
    <scope>NUCLEOTIDE SEQUENCE [LARGE SCALE GENOMIC DNA]</scope>
    <source>
        <strain evidence="3 4">DSM 23026</strain>
    </source>
</reference>
<dbReference type="AlphaFoldDB" id="A0A0R2NK56"/>
<dbReference type="PANTHER" id="PTHR15020:SF50">
    <property type="entry name" value="UPF0659 PROTEIN YMR090W"/>
    <property type="match status" value="1"/>
</dbReference>
<sequence>MMTNVLIIGATGGMGTFTTQNLLKETDYKITVFVRTPSKLPTDISENDRVTVVQGDATKVVELKSAMDNQDIVYANLGPWLKTEMANSIIEAMRQKELHRLIWIGCLGVDDEVPGKFGEWNKETLVPDGYLATETGAVRLIEASDLNYTIIRPSWLSDEDEVDYEVTRQGDLLTGTEVSRKSVADFVTKLIQDPNQHEKESIGLNKPGTDGDKPSWY</sequence>
<comment type="caution">
    <text evidence="3">The sequence shown here is derived from an EMBL/GenBank/DDBJ whole genome shotgun (WGS) entry which is preliminary data.</text>
</comment>
<evidence type="ECO:0000259" key="2">
    <source>
        <dbReference type="Pfam" id="PF13460"/>
    </source>
</evidence>
<evidence type="ECO:0000256" key="1">
    <source>
        <dbReference type="SAM" id="MobiDB-lite"/>
    </source>
</evidence>
<dbReference type="InterPro" id="IPR036291">
    <property type="entry name" value="NAD(P)-bd_dom_sf"/>
</dbReference>
<gene>
    <name evidence="3" type="ORF">IV88_GL000613</name>
</gene>
<protein>
    <submittedName>
        <fullName evidence="3">Saccharopine dehydrogenase related protein</fullName>
    </submittedName>
</protein>
<feature type="region of interest" description="Disordered" evidence="1">
    <location>
        <begin position="192"/>
        <end position="217"/>
    </location>
</feature>
<proteinExistence type="predicted"/>
<evidence type="ECO:0000313" key="4">
    <source>
        <dbReference type="Proteomes" id="UP000051249"/>
    </source>
</evidence>
<dbReference type="PATRIC" id="fig|480391.4.peg.621"/>
<name>A0A0R2NK56_9LACO</name>
<evidence type="ECO:0000313" key="3">
    <source>
        <dbReference type="EMBL" id="KRO26153.1"/>
    </source>
</evidence>
<dbReference type="InterPro" id="IPR016040">
    <property type="entry name" value="NAD(P)-bd_dom"/>
</dbReference>
<organism evidence="3 4">
    <name type="scientific">Pediococcus argentinicus</name>
    <dbReference type="NCBI Taxonomy" id="480391"/>
    <lineage>
        <taxon>Bacteria</taxon>
        <taxon>Bacillati</taxon>
        <taxon>Bacillota</taxon>
        <taxon>Bacilli</taxon>
        <taxon>Lactobacillales</taxon>
        <taxon>Lactobacillaceae</taxon>
        <taxon>Pediococcus</taxon>
    </lineage>
</organism>
<dbReference type="PANTHER" id="PTHR15020">
    <property type="entry name" value="FLAVIN REDUCTASE-RELATED"/>
    <property type="match status" value="1"/>
</dbReference>
<accession>A0A0R2NK56</accession>
<dbReference type="EMBL" id="JQCQ01000002">
    <property type="protein sequence ID" value="KRO26153.1"/>
    <property type="molecule type" value="Genomic_DNA"/>
</dbReference>
<keyword evidence="4" id="KW-1185">Reference proteome</keyword>
<dbReference type="Pfam" id="PF13460">
    <property type="entry name" value="NAD_binding_10"/>
    <property type="match status" value="1"/>
</dbReference>
<dbReference type="Gene3D" id="3.40.50.720">
    <property type="entry name" value="NAD(P)-binding Rossmann-like Domain"/>
    <property type="match status" value="1"/>
</dbReference>
<feature type="domain" description="NAD(P)-binding" evidence="2">
    <location>
        <begin position="9"/>
        <end position="194"/>
    </location>
</feature>